<evidence type="ECO:0000313" key="7">
    <source>
        <dbReference type="EMBL" id="HIX75072.1"/>
    </source>
</evidence>
<dbReference type="PRINTS" id="PR01021">
    <property type="entry name" value="OMPADOMAIN"/>
</dbReference>
<dbReference type="InterPro" id="IPR011659">
    <property type="entry name" value="WD40"/>
</dbReference>
<dbReference type="Gene3D" id="2.120.10.30">
    <property type="entry name" value="TolB, C-terminal domain"/>
    <property type="match status" value="1"/>
</dbReference>
<dbReference type="InterPro" id="IPR050330">
    <property type="entry name" value="Bact_OuterMem_StrucFunc"/>
</dbReference>
<dbReference type="Gene3D" id="3.30.1330.60">
    <property type="entry name" value="OmpA-like domain"/>
    <property type="match status" value="1"/>
</dbReference>
<dbReference type="Gene3D" id="2.60.40.1120">
    <property type="entry name" value="Carboxypeptidase-like, regulatory domain"/>
    <property type="match status" value="1"/>
</dbReference>
<reference evidence="7" key="2">
    <citation type="submission" date="2021-04" db="EMBL/GenBank/DDBJ databases">
        <authorList>
            <person name="Gilroy R."/>
        </authorList>
    </citation>
    <scope>NUCLEOTIDE SEQUENCE</scope>
    <source>
        <strain evidence="7">ChiGjej6B6-14162</strain>
    </source>
</reference>
<dbReference type="SUPFAM" id="SSF82171">
    <property type="entry name" value="DPP6 N-terminal domain-like"/>
    <property type="match status" value="1"/>
</dbReference>
<dbReference type="PANTHER" id="PTHR30329:SF21">
    <property type="entry name" value="LIPOPROTEIN YIAD-RELATED"/>
    <property type="match status" value="1"/>
</dbReference>
<reference evidence="7" key="1">
    <citation type="journal article" date="2021" name="PeerJ">
        <title>Extensive microbial diversity within the chicken gut microbiome revealed by metagenomics and culture.</title>
        <authorList>
            <person name="Gilroy R."/>
            <person name="Ravi A."/>
            <person name="Getino M."/>
            <person name="Pursley I."/>
            <person name="Horton D.L."/>
            <person name="Alikhan N.F."/>
            <person name="Baker D."/>
            <person name="Gharbi K."/>
            <person name="Hall N."/>
            <person name="Watson M."/>
            <person name="Adriaenssens E.M."/>
            <person name="Foster-Nyarko E."/>
            <person name="Jarju S."/>
            <person name="Secka A."/>
            <person name="Antonio M."/>
            <person name="Oren A."/>
            <person name="Chaudhuri R.R."/>
            <person name="La Ragione R."/>
            <person name="Hildebrand F."/>
            <person name="Pallen M.J."/>
        </authorList>
    </citation>
    <scope>NUCLEOTIDE SEQUENCE</scope>
    <source>
        <strain evidence="7">ChiGjej6B6-14162</strain>
    </source>
</reference>
<dbReference type="Pfam" id="PF07676">
    <property type="entry name" value="PD40"/>
    <property type="match status" value="2"/>
</dbReference>
<dbReference type="PANTHER" id="PTHR30329">
    <property type="entry name" value="STATOR ELEMENT OF FLAGELLAR MOTOR COMPLEX"/>
    <property type="match status" value="1"/>
</dbReference>
<dbReference type="AlphaFoldDB" id="A0A9D2BGX5"/>
<dbReference type="InterPro" id="IPR011042">
    <property type="entry name" value="6-blade_b-propeller_TolB-like"/>
</dbReference>
<dbReference type="CDD" id="cd07185">
    <property type="entry name" value="OmpA_C-like"/>
    <property type="match status" value="1"/>
</dbReference>
<dbReference type="Proteomes" id="UP000886740">
    <property type="component" value="Unassembled WGS sequence"/>
</dbReference>
<dbReference type="InterPro" id="IPR036737">
    <property type="entry name" value="OmpA-like_sf"/>
</dbReference>
<name>A0A9D2BGX5_9BACT</name>
<dbReference type="InterPro" id="IPR008969">
    <property type="entry name" value="CarboxyPept-like_regulatory"/>
</dbReference>
<evidence type="ECO:0000256" key="5">
    <source>
        <dbReference type="SAM" id="SignalP"/>
    </source>
</evidence>
<dbReference type="SUPFAM" id="SSF49464">
    <property type="entry name" value="Carboxypeptidase regulatory domain-like"/>
    <property type="match status" value="1"/>
</dbReference>
<gene>
    <name evidence="7" type="ORF">H9977_08595</name>
</gene>
<feature type="signal peptide" evidence="5">
    <location>
        <begin position="1"/>
        <end position="24"/>
    </location>
</feature>
<dbReference type="GO" id="GO:0009279">
    <property type="term" value="C:cell outer membrane"/>
    <property type="evidence" value="ECO:0007669"/>
    <property type="project" value="UniProtKB-SubCell"/>
</dbReference>
<dbReference type="Pfam" id="PF00691">
    <property type="entry name" value="OmpA"/>
    <property type="match status" value="1"/>
</dbReference>
<accession>A0A9D2BGX5</accession>
<evidence type="ECO:0000256" key="1">
    <source>
        <dbReference type="ARBA" id="ARBA00004442"/>
    </source>
</evidence>
<evidence type="ECO:0000259" key="6">
    <source>
        <dbReference type="PROSITE" id="PS51123"/>
    </source>
</evidence>
<dbReference type="PROSITE" id="PS51123">
    <property type="entry name" value="OMPA_2"/>
    <property type="match status" value="1"/>
</dbReference>
<evidence type="ECO:0000256" key="2">
    <source>
        <dbReference type="ARBA" id="ARBA00023136"/>
    </source>
</evidence>
<dbReference type="Gene3D" id="1.25.40.10">
    <property type="entry name" value="Tetratricopeptide repeat domain"/>
    <property type="match status" value="1"/>
</dbReference>
<evidence type="ECO:0000256" key="3">
    <source>
        <dbReference type="ARBA" id="ARBA00023237"/>
    </source>
</evidence>
<sequence length="658" mass="75119">MRRKHIPFWWSCLLIVFLFSCKTAKLSDAEEKQRIGEYYEAAAIYRKVYTKTSPKKRDLRGYIAFRMGECNRMINSTAKATSAYMNAIRYDYPDSIVYLRLAQTLHQSGKYAEAIKNYDLYSEWQPSSQLAINGIQGCELAQQWKKNPTRYEVRRMDKFNSRRGEFSPMLTGENYDQLYFASSRTRDKEAKISAITGQNNNNFYVVKKDEQGNWLAPEELEDEVNTEFDEGTPSFTADGNTMYYTFCGQDPEDDRTSEIYSSTRGGATWGKGTRVSIVKDSVTALGHPAVSPDGRYLYFVSDVVGGFGGKDIFRCRLNGNAFGPMENLGEQINTTGDEMFPYVRDSVTLYFASNGHPGMGGLDLFVAKLDSTGNWNVSNLGAPINSMGDDFGITFEGSREKGFFSSNRNDARGYDHIYSFELPTITIKIEGYVYDVDEYPIENATVRIVGRDGLNEKALVKKDGFYQVELERDIRYVMMASARGYLNQSFELKTDPEEKNETYIVDFFLSPIYKPVVVENIFYDFDKATLRPESKEALDEMIKMLNDNPNVTIELGAHTDRKGTDKYNEGLAQRRAQSVVDYLIAGGIAMDRLEAKGYGESVPKTINKRMAEQYDFLKEGDVLTEEFIEQLPPEQQEIADQINRRTEFKVLRTNYNLF</sequence>
<dbReference type="InterPro" id="IPR011990">
    <property type="entry name" value="TPR-like_helical_dom_sf"/>
</dbReference>
<dbReference type="EMBL" id="DXEL01000058">
    <property type="protein sequence ID" value="HIX75072.1"/>
    <property type="molecule type" value="Genomic_DNA"/>
</dbReference>
<feature type="domain" description="OmpA-like" evidence="6">
    <location>
        <begin position="510"/>
        <end position="654"/>
    </location>
</feature>
<keyword evidence="2 4" id="KW-0472">Membrane</keyword>
<proteinExistence type="predicted"/>
<evidence type="ECO:0000256" key="4">
    <source>
        <dbReference type="PROSITE-ProRule" id="PRU00473"/>
    </source>
</evidence>
<dbReference type="PROSITE" id="PS51257">
    <property type="entry name" value="PROKAR_LIPOPROTEIN"/>
    <property type="match status" value="1"/>
</dbReference>
<organism evidence="7 8">
    <name type="scientific">Candidatus Parabacteroides intestinipullorum</name>
    <dbReference type="NCBI Taxonomy" id="2838723"/>
    <lineage>
        <taxon>Bacteria</taxon>
        <taxon>Pseudomonadati</taxon>
        <taxon>Bacteroidota</taxon>
        <taxon>Bacteroidia</taxon>
        <taxon>Bacteroidales</taxon>
        <taxon>Tannerellaceae</taxon>
        <taxon>Parabacteroides</taxon>
    </lineage>
</organism>
<evidence type="ECO:0000313" key="8">
    <source>
        <dbReference type="Proteomes" id="UP000886740"/>
    </source>
</evidence>
<protein>
    <submittedName>
        <fullName evidence="7">OmpA family protein</fullName>
    </submittedName>
</protein>
<comment type="caution">
    <text evidence="7">The sequence shown here is derived from an EMBL/GenBank/DDBJ whole genome shotgun (WGS) entry which is preliminary data.</text>
</comment>
<dbReference type="SUPFAM" id="SSF48452">
    <property type="entry name" value="TPR-like"/>
    <property type="match status" value="1"/>
</dbReference>
<feature type="chain" id="PRO_5038713241" evidence="5">
    <location>
        <begin position="25"/>
        <end position="658"/>
    </location>
</feature>
<dbReference type="SUPFAM" id="SSF103088">
    <property type="entry name" value="OmpA-like"/>
    <property type="match status" value="1"/>
</dbReference>
<dbReference type="InterPro" id="IPR006665">
    <property type="entry name" value="OmpA-like"/>
</dbReference>
<dbReference type="InterPro" id="IPR006664">
    <property type="entry name" value="OMP_bac"/>
</dbReference>
<keyword evidence="5" id="KW-0732">Signal</keyword>
<keyword evidence="3" id="KW-0998">Cell outer membrane</keyword>
<comment type="subcellular location">
    <subcellularLocation>
        <location evidence="1">Cell outer membrane</location>
    </subcellularLocation>
</comment>